<protein>
    <submittedName>
        <fullName evidence="2">Uncharacterized protein</fullName>
    </submittedName>
</protein>
<feature type="transmembrane region" description="Helical" evidence="1">
    <location>
        <begin position="104"/>
        <end position="123"/>
    </location>
</feature>
<evidence type="ECO:0000256" key="1">
    <source>
        <dbReference type="SAM" id="Phobius"/>
    </source>
</evidence>
<keyword evidence="1" id="KW-0812">Transmembrane</keyword>
<feature type="transmembrane region" description="Helical" evidence="1">
    <location>
        <begin position="37"/>
        <end position="55"/>
    </location>
</feature>
<keyword evidence="1" id="KW-0472">Membrane</keyword>
<feature type="transmembrane region" description="Helical" evidence="1">
    <location>
        <begin position="12"/>
        <end position="31"/>
    </location>
</feature>
<dbReference type="RefSeq" id="WP_025070177.1">
    <property type="nucleotide sequence ID" value="NZ_FUXK01000005.1"/>
</dbReference>
<gene>
    <name evidence="2" type="ORF">SAMN02745202_00660</name>
</gene>
<dbReference type="EMBL" id="FUXK01000005">
    <property type="protein sequence ID" value="SJZ62742.1"/>
    <property type="molecule type" value="Genomic_DNA"/>
</dbReference>
<dbReference type="Proteomes" id="UP000190065">
    <property type="component" value="Unassembled WGS sequence"/>
</dbReference>
<reference evidence="2 3" key="1">
    <citation type="submission" date="2017-02" db="EMBL/GenBank/DDBJ databases">
        <authorList>
            <person name="Peterson S.W."/>
        </authorList>
    </citation>
    <scope>NUCLEOTIDE SEQUENCE [LARGE SCALE GENOMIC DNA]</scope>
    <source>
        <strain evidence="2 3">ATCC 43324</strain>
    </source>
</reference>
<feature type="transmembrane region" description="Helical" evidence="1">
    <location>
        <begin position="67"/>
        <end position="84"/>
    </location>
</feature>
<proteinExistence type="predicted"/>
<evidence type="ECO:0000313" key="3">
    <source>
        <dbReference type="Proteomes" id="UP000190065"/>
    </source>
</evidence>
<evidence type="ECO:0000313" key="2">
    <source>
        <dbReference type="EMBL" id="SJZ62742.1"/>
    </source>
</evidence>
<dbReference type="PROSITE" id="PS51257">
    <property type="entry name" value="PROKAR_LIPOPROTEIN"/>
    <property type="match status" value="1"/>
</dbReference>
<name>A0A1T4M749_9BACT</name>
<organism evidence="2 3">
    <name type="scientific">Segatella oulorum</name>
    <dbReference type="NCBI Taxonomy" id="28136"/>
    <lineage>
        <taxon>Bacteria</taxon>
        <taxon>Pseudomonadati</taxon>
        <taxon>Bacteroidota</taxon>
        <taxon>Bacteroidia</taxon>
        <taxon>Bacteroidales</taxon>
        <taxon>Prevotellaceae</taxon>
        <taxon>Segatella</taxon>
    </lineage>
</organism>
<dbReference type="AlphaFoldDB" id="A0A1T4M749"/>
<accession>A0A1T4M749</accession>
<sequence length="139" mass="15883">MKKLNKIESILFMLGGMLMVTGIGCYVFMLAPSITCWLALTGSILFSTLHMMQAYEGSQLAIKRLKRILNIADLLFVIAGILIVDSTYNFLRPAFENQESYITYVYNKWVLLLLIAAILEVYATHRIDYLLKKQGKDKH</sequence>
<keyword evidence="1" id="KW-1133">Transmembrane helix</keyword>
<dbReference type="STRING" id="28136.SAMN02745202_00660"/>